<dbReference type="InterPro" id="IPR011006">
    <property type="entry name" value="CheY-like_superfamily"/>
</dbReference>
<evidence type="ECO:0000256" key="2">
    <source>
        <dbReference type="SAM" id="MobiDB-lite"/>
    </source>
</evidence>
<gene>
    <name evidence="3" type="ORF">URODEC1_LOCUS65582</name>
</gene>
<dbReference type="PANTHER" id="PTHR43874:SF123">
    <property type="entry name" value="TWO-COMPONENT RESPONSE REGULATOR ARR14"/>
    <property type="match status" value="1"/>
</dbReference>
<keyword evidence="4" id="KW-1185">Reference proteome</keyword>
<name>A0ABC9BHT8_9POAL</name>
<accession>A0ABC9BHT8</accession>
<dbReference type="SUPFAM" id="SSF52172">
    <property type="entry name" value="CheY-like"/>
    <property type="match status" value="1"/>
</dbReference>
<dbReference type="EMBL" id="OZ075136">
    <property type="protein sequence ID" value="CAL5001746.1"/>
    <property type="molecule type" value="Genomic_DNA"/>
</dbReference>
<feature type="region of interest" description="Disordered" evidence="2">
    <location>
        <begin position="147"/>
        <end position="231"/>
    </location>
</feature>
<proteinExistence type="predicted"/>
<sequence>MEREMLTHLFPNGLKALIVDNDTSFITSSSRMLSILNFKVDTCGSPTSAMKLLTRCKHKSFDVVLTNAVKAAACGFNFRAIIESDLCIPVFYFLPLNHKAAGNEANQLLRTLVRSGTYILRQPLDTNDVCDLWRAIACRKLSLDAKANQAGRGRKRKGRSNPDGSSSGTSLAGRLILPDREPGNNPAKRQRQMNVRGQERDNLASQQQPVLQQRRGMEPQAMDGRQPGHQQQQQQSLFVQYVLRTLPVPPYNPKTFAGAAGPSNNVAACAGASNAYALPSTLAMPPVNPCPIPATAPRPMYSAPTPRPALLPLVNPSPVPVPAPAPRPVNPAPAPVPPLMFRPFSASHQDMLSFQQPPAGNPFTGMATGGGDTGATFRASTAAIAYGNAACSLLQSLNLGTDDDHDELPVPAAMVTMPTRSNNPPLAPQTSVISNEAAMAELYGNNFRSLMAPRRIGHGVAAKEAVVAMGTLNGDGYINNSTTAPAMAPDQVGHGVAVAPEEGAGMEMEEILNSNNFSNYSSGSPLAPDQVLGMASIVNELTMAGGGAFGSNNVAASSMAPQDLVVSAPNGNQLAPGALDEELNGSLLGSHQGPGMVMDGNAGFAAMFSADEYEDNTMFTLEDLLGLDVQGSAIDGATAAVDAGAAETSLIGGGGEGAMGIWGISAADNFDGDFFLDDLWDLRPPSDMNNGRK</sequence>
<evidence type="ECO:0000313" key="4">
    <source>
        <dbReference type="Proteomes" id="UP001497457"/>
    </source>
</evidence>
<reference evidence="3" key="1">
    <citation type="submission" date="2024-10" db="EMBL/GenBank/DDBJ databases">
        <authorList>
            <person name="Ryan C."/>
        </authorList>
    </citation>
    <scope>NUCLEOTIDE SEQUENCE [LARGE SCALE GENOMIC DNA]</scope>
</reference>
<dbReference type="GO" id="GO:0000160">
    <property type="term" value="P:phosphorelay signal transduction system"/>
    <property type="evidence" value="ECO:0007669"/>
    <property type="project" value="UniProtKB-KW"/>
</dbReference>
<protein>
    <recommendedName>
        <fullName evidence="5">Response regulatory domain-containing protein</fullName>
    </recommendedName>
</protein>
<evidence type="ECO:0000313" key="3">
    <source>
        <dbReference type="EMBL" id="CAL5001746.1"/>
    </source>
</evidence>
<dbReference type="InterPro" id="IPR045279">
    <property type="entry name" value="ARR-like"/>
</dbReference>
<dbReference type="Proteomes" id="UP001497457">
    <property type="component" value="Chromosome 26rd"/>
</dbReference>
<evidence type="ECO:0008006" key="5">
    <source>
        <dbReference type="Google" id="ProtNLM"/>
    </source>
</evidence>
<keyword evidence="1" id="KW-0902">Two-component regulatory system</keyword>
<dbReference type="AlphaFoldDB" id="A0ABC9BHT8"/>
<dbReference type="PANTHER" id="PTHR43874">
    <property type="entry name" value="TWO-COMPONENT RESPONSE REGULATOR"/>
    <property type="match status" value="1"/>
</dbReference>
<organism evidence="3 4">
    <name type="scientific">Urochloa decumbens</name>
    <dbReference type="NCBI Taxonomy" id="240449"/>
    <lineage>
        <taxon>Eukaryota</taxon>
        <taxon>Viridiplantae</taxon>
        <taxon>Streptophyta</taxon>
        <taxon>Embryophyta</taxon>
        <taxon>Tracheophyta</taxon>
        <taxon>Spermatophyta</taxon>
        <taxon>Magnoliopsida</taxon>
        <taxon>Liliopsida</taxon>
        <taxon>Poales</taxon>
        <taxon>Poaceae</taxon>
        <taxon>PACMAD clade</taxon>
        <taxon>Panicoideae</taxon>
        <taxon>Panicodae</taxon>
        <taxon>Paniceae</taxon>
        <taxon>Melinidinae</taxon>
        <taxon>Urochloa</taxon>
    </lineage>
</organism>
<evidence type="ECO:0000256" key="1">
    <source>
        <dbReference type="ARBA" id="ARBA00023012"/>
    </source>
</evidence>